<evidence type="ECO:0000313" key="1">
    <source>
        <dbReference type="EMBL" id="KAJ8623108.1"/>
    </source>
</evidence>
<proteinExistence type="predicted"/>
<sequence>MGRHSCCYKQKLRKGLWSPEEDEKLYNHITNFGVGCWSAVPKQAGLQRCGKSCRLRWINYLRPDLKRGSFSQEEEDLIISLHKVLGNRWSQIAAQLPGRTDNEIKNLWNSCLKKKLRHQGIDPSTHKPLNETKEEDTKCIEEALQPQSKKLSAFSTSELNQSALIFDTRFDDLTNNNLLNENFLRKPAFNPFPLFEFQAGVDPIVTNANNLFQVQKSYRPDQTQMEMNSDFGFSVPPNLSFSDYSNVTDISDGSTTRSPLFMNEAGESSISINTSNRNNCMEFQVNDVIENMGMSWDSGSKLESLFQFHLNAIKSQELNSCSWQEEQQNIQSSDDYSQFPLTSLPEDLRDIFEQI</sequence>
<keyword evidence="2" id="KW-1185">Reference proteome</keyword>
<dbReference type="Proteomes" id="UP001234297">
    <property type="component" value="Chromosome 10"/>
</dbReference>
<reference evidence="1 2" key="1">
    <citation type="journal article" date="2022" name="Hortic Res">
        <title>A haplotype resolved chromosomal level avocado genome allows analysis of novel avocado genes.</title>
        <authorList>
            <person name="Nath O."/>
            <person name="Fletcher S.J."/>
            <person name="Hayward A."/>
            <person name="Shaw L.M."/>
            <person name="Masouleh A.K."/>
            <person name="Furtado A."/>
            <person name="Henry R.J."/>
            <person name="Mitter N."/>
        </authorList>
    </citation>
    <scope>NUCLEOTIDE SEQUENCE [LARGE SCALE GENOMIC DNA]</scope>
    <source>
        <strain evidence="2">cv. Hass</strain>
    </source>
</reference>
<name>A0ACC2KPM8_PERAE</name>
<dbReference type="EMBL" id="CM056818">
    <property type="protein sequence ID" value="KAJ8623108.1"/>
    <property type="molecule type" value="Genomic_DNA"/>
</dbReference>
<comment type="caution">
    <text evidence="1">The sequence shown here is derived from an EMBL/GenBank/DDBJ whole genome shotgun (WGS) entry which is preliminary data.</text>
</comment>
<gene>
    <name evidence="1" type="ORF">MRB53_031637</name>
</gene>
<organism evidence="1 2">
    <name type="scientific">Persea americana</name>
    <name type="common">Avocado</name>
    <dbReference type="NCBI Taxonomy" id="3435"/>
    <lineage>
        <taxon>Eukaryota</taxon>
        <taxon>Viridiplantae</taxon>
        <taxon>Streptophyta</taxon>
        <taxon>Embryophyta</taxon>
        <taxon>Tracheophyta</taxon>
        <taxon>Spermatophyta</taxon>
        <taxon>Magnoliopsida</taxon>
        <taxon>Magnoliidae</taxon>
        <taxon>Laurales</taxon>
        <taxon>Lauraceae</taxon>
        <taxon>Persea</taxon>
    </lineage>
</organism>
<protein>
    <submittedName>
        <fullName evidence="1">Uncharacterized protein</fullName>
    </submittedName>
</protein>
<evidence type="ECO:0000313" key="2">
    <source>
        <dbReference type="Proteomes" id="UP001234297"/>
    </source>
</evidence>
<accession>A0ACC2KPM8</accession>